<organism evidence="2 3">
    <name type="scientific">Kocuria dechangensis</name>
    <dbReference type="NCBI Taxonomy" id="1176249"/>
    <lineage>
        <taxon>Bacteria</taxon>
        <taxon>Bacillati</taxon>
        <taxon>Actinomycetota</taxon>
        <taxon>Actinomycetes</taxon>
        <taxon>Micrococcales</taxon>
        <taxon>Micrococcaceae</taxon>
        <taxon>Kocuria</taxon>
    </lineage>
</organism>
<reference evidence="2" key="2">
    <citation type="submission" date="2020-09" db="EMBL/GenBank/DDBJ databases">
        <authorList>
            <person name="Sun Q."/>
            <person name="Zhou Y."/>
        </authorList>
    </citation>
    <scope>NUCLEOTIDE SEQUENCE</scope>
    <source>
        <strain evidence="2">CGMCC 1.12187</strain>
    </source>
</reference>
<reference evidence="2" key="1">
    <citation type="journal article" date="2014" name="Int. J. Syst. Evol. Microbiol.">
        <title>Complete genome sequence of Corynebacterium casei LMG S-19264T (=DSM 44701T), isolated from a smear-ripened cheese.</title>
        <authorList>
            <consortium name="US DOE Joint Genome Institute (JGI-PGF)"/>
            <person name="Walter F."/>
            <person name="Albersmeier A."/>
            <person name="Kalinowski J."/>
            <person name="Ruckert C."/>
        </authorList>
    </citation>
    <scope>NUCLEOTIDE SEQUENCE</scope>
    <source>
        <strain evidence="2">CGMCC 1.12187</strain>
    </source>
</reference>
<dbReference type="EMBL" id="BMEQ01000054">
    <property type="protein sequence ID" value="GGG72186.1"/>
    <property type="molecule type" value="Genomic_DNA"/>
</dbReference>
<evidence type="ECO:0000313" key="3">
    <source>
        <dbReference type="Proteomes" id="UP000638848"/>
    </source>
</evidence>
<dbReference type="Proteomes" id="UP000638848">
    <property type="component" value="Unassembled WGS sequence"/>
</dbReference>
<comment type="caution">
    <text evidence="2">The sequence shown here is derived from an EMBL/GenBank/DDBJ whole genome shotgun (WGS) entry which is preliminary data.</text>
</comment>
<evidence type="ECO:0000313" key="2">
    <source>
        <dbReference type="EMBL" id="GGG72186.1"/>
    </source>
</evidence>
<accession>A0A917M1X3</accession>
<protein>
    <submittedName>
        <fullName evidence="2">Uncharacterized protein</fullName>
    </submittedName>
</protein>
<sequence length="72" mass="7774">MRTTAGVVPCTDVETIVVVAPFVLGGAFALLIRPEFPWSEAITPIAITLVFVFTSRHGWAYLKVLHPKPPAG</sequence>
<gene>
    <name evidence="2" type="ORF">GCM10011374_41190</name>
</gene>
<dbReference type="AlphaFoldDB" id="A0A917M1X3"/>
<feature type="transmembrane region" description="Helical" evidence="1">
    <location>
        <begin position="15"/>
        <end position="32"/>
    </location>
</feature>
<keyword evidence="3" id="KW-1185">Reference proteome</keyword>
<keyword evidence="1" id="KW-1133">Transmembrane helix</keyword>
<proteinExistence type="predicted"/>
<evidence type="ECO:0000256" key="1">
    <source>
        <dbReference type="SAM" id="Phobius"/>
    </source>
</evidence>
<keyword evidence="1" id="KW-0472">Membrane</keyword>
<keyword evidence="1" id="KW-0812">Transmembrane</keyword>
<name>A0A917M1X3_9MICC</name>